<dbReference type="EMBL" id="KE124979">
    <property type="protein sequence ID" value="EPB73632.1"/>
    <property type="molecule type" value="Genomic_DNA"/>
</dbReference>
<accession>A0A0D6M146</accession>
<gene>
    <name evidence="1" type="ORF">ANCCEY_07293</name>
</gene>
<dbReference type="Proteomes" id="UP000054495">
    <property type="component" value="Unassembled WGS sequence"/>
</dbReference>
<evidence type="ECO:0000313" key="2">
    <source>
        <dbReference type="Proteomes" id="UP000054495"/>
    </source>
</evidence>
<evidence type="ECO:0000313" key="1">
    <source>
        <dbReference type="EMBL" id="EPB73632.1"/>
    </source>
</evidence>
<organism evidence="1 2">
    <name type="scientific">Ancylostoma ceylanicum</name>
    <dbReference type="NCBI Taxonomy" id="53326"/>
    <lineage>
        <taxon>Eukaryota</taxon>
        <taxon>Metazoa</taxon>
        <taxon>Ecdysozoa</taxon>
        <taxon>Nematoda</taxon>
        <taxon>Chromadorea</taxon>
        <taxon>Rhabditida</taxon>
        <taxon>Rhabditina</taxon>
        <taxon>Rhabditomorpha</taxon>
        <taxon>Strongyloidea</taxon>
        <taxon>Ancylostomatidae</taxon>
        <taxon>Ancylostomatinae</taxon>
        <taxon>Ancylostoma</taxon>
    </lineage>
</organism>
<keyword evidence="2" id="KW-1185">Reference proteome</keyword>
<name>A0A0D6M146_9BILA</name>
<sequence>MMLFVLQTSKNLSRPYYNAAPGFDAFNKRAFDSFAGQGFDAFNKRAFDSLRKLISIYEASAVQVKKNSSVTTAPSFWKNERPIL</sequence>
<dbReference type="AlphaFoldDB" id="A0A0D6M146"/>
<proteinExistence type="predicted"/>
<reference evidence="1 2" key="1">
    <citation type="submission" date="2013-05" db="EMBL/GenBank/DDBJ databases">
        <title>Draft genome of the parasitic nematode Anyclostoma ceylanicum.</title>
        <authorList>
            <person name="Mitreva M."/>
        </authorList>
    </citation>
    <scope>NUCLEOTIDE SEQUENCE [LARGE SCALE GENOMIC DNA]</scope>
</reference>
<protein>
    <submittedName>
        <fullName evidence="1">Uncharacterized protein</fullName>
    </submittedName>
</protein>